<dbReference type="Pfam" id="PF06155">
    <property type="entry name" value="GBBH-like_N"/>
    <property type="match status" value="1"/>
</dbReference>
<dbReference type="InterPro" id="IPR010376">
    <property type="entry name" value="GBBH-like_N"/>
</dbReference>
<feature type="domain" description="Gamma-butyrobetaine hydroxylase-like N-terminal" evidence="3">
    <location>
        <begin position="15"/>
        <end position="96"/>
    </location>
</feature>
<evidence type="ECO:0000256" key="1">
    <source>
        <dbReference type="ARBA" id="ARBA00022723"/>
    </source>
</evidence>
<dbReference type="InterPro" id="IPR038492">
    <property type="entry name" value="GBBH-like_N_sf"/>
</dbReference>
<dbReference type="Gene3D" id="3.30.2020.30">
    <property type="match status" value="1"/>
</dbReference>
<protein>
    <recommendedName>
        <fullName evidence="3">Gamma-butyrobetaine hydroxylase-like N-terminal domain-containing protein</fullName>
    </recommendedName>
</protein>
<proteinExistence type="predicted"/>
<evidence type="ECO:0000259" key="3">
    <source>
        <dbReference type="Pfam" id="PF06155"/>
    </source>
</evidence>
<keyword evidence="1" id="KW-0479">Metal-binding</keyword>
<dbReference type="AlphaFoldDB" id="A0A3B1CY18"/>
<sequence>MSVPSNTPVEIASLKENGIRIRWADQHEAVYPAPYLREQCQCATCVDEWSGEKRITPEQIPEGIHSTSIIAKGHYAVSIHWSDGHDTGIFPFNYLRKICPCTQCLEKR</sequence>
<gene>
    <name evidence="4" type="ORF">MNBD_NITROSPIRAE01-2279</name>
</gene>
<accession>A0A3B1CY18</accession>
<dbReference type="PANTHER" id="PTHR35303">
    <property type="entry name" value="OS02G0197800 PROTEIN"/>
    <property type="match status" value="1"/>
</dbReference>
<keyword evidence="2" id="KW-0408">Iron</keyword>
<evidence type="ECO:0000256" key="2">
    <source>
        <dbReference type="ARBA" id="ARBA00023004"/>
    </source>
</evidence>
<name>A0A3B1CY18_9ZZZZ</name>
<dbReference type="EMBL" id="UOGF01000075">
    <property type="protein sequence ID" value="VAX31421.1"/>
    <property type="molecule type" value="Genomic_DNA"/>
</dbReference>
<evidence type="ECO:0000313" key="4">
    <source>
        <dbReference type="EMBL" id="VAX31421.1"/>
    </source>
</evidence>
<dbReference type="GO" id="GO:0046872">
    <property type="term" value="F:metal ion binding"/>
    <property type="evidence" value="ECO:0007669"/>
    <property type="project" value="UniProtKB-KW"/>
</dbReference>
<reference evidence="4" key="1">
    <citation type="submission" date="2018-06" db="EMBL/GenBank/DDBJ databases">
        <authorList>
            <person name="Zhirakovskaya E."/>
        </authorList>
    </citation>
    <scope>NUCLEOTIDE SEQUENCE</scope>
</reference>
<organism evidence="4">
    <name type="scientific">hydrothermal vent metagenome</name>
    <dbReference type="NCBI Taxonomy" id="652676"/>
    <lineage>
        <taxon>unclassified sequences</taxon>
        <taxon>metagenomes</taxon>
        <taxon>ecological metagenomes</taxon>
    </lineage>
</organism>